<evidence type="ECO:0000256" key="3">
    <source>
        <dbReference type="ARBA" id="ARBA00023242"/>
    </source>
</evidence>
<dbReference type="CDD" id="cd12148">
    <property type="entry name" value="fungal_TF_MHR"/>
    <property type="match status" value="1"/>
</dbReference>
<evidence type="ECO:0000313" key="7">
    <source>
        <dbReference type="Proteomes" id="UP000028524"/>
    </source>
</evidence>
<reference evidence="6 7" key="1">
    <citation type="journal article" date="2014" name="BMC Genomics">
        <title>Comparative genome sequencing reveals chemotype-specific gene clusters in the toxigenic black mold Stachybotrys.</title>
        <authorList>
            <person name="Semeiks J."/>
            <person name="Borek D."/>
            <person name="Otwinowski Z."/>
            <person name="Grishin N.V."/>
        </authorList>
    </citation>
    <scope>NUCLEOTIDE SEQUENCE [LARGE SCALE GENOMIC DNA]</scope>
    <source>
        <strain evidence="6 7">IBT 40285</strain>
    </source>
</reference>
<keyword evidence="3" id="KW-0539">Nucleus</keyword>
<keyword evidence="2" id="KW-0479">Metal-binding</keyword>
<name>A0A084R1P4_STAC4</name>
<dbReference type="OMA" id="WIFRAIQ"/>
<dbReference type="Pfam" id="PF04082">
    <property type="entry name" value="Fungal_trans"/>
    <property type="match status" value="1"/>
</dbReference>
<dbReference type="GO" id="GO:0005634">
    <property type="term" value="C:nucleus"/>
    <property type="evidence" value="ECO:0007669"/>
    <property type="project" value="UniProtKB-SubCell"/>
</dbReference>
<dbReference type="SUPFAM" id="SSF57701">
    <property type="entry name" value="Zn2/Cys6 DNA-binding domain"/>
    <property type="match status" value="1"/>
</dbReference>
<dbReference type="PROSITE" id="PS00463">
    <property type="entry name" value="ZN2_CY6_FUNGAL_1"/>
    <property type="match status" value="1"/>
</dbReference>
<protein>
    <recommendedName>
        <fullName evidence="5">Zn(2)-C6 fungal-type domain-containing protein</fullName>
    </recommendedName>
</protein>
<evidence type="ECO:0000313" key="6">
    <source>
        <dbReference type="EMBL" id="KFA70129.1"/>
    </source>
</evidence>
<dbReference type="Gene3D" id="4.10.240.10">
    <property type="entry name" value="Zn(2)-C6 fungal-type DNA-binding domain"/>
    <property type="match status" value="1"/>
</dbReference>
<dbReference type="GO" id="GO:0006351">
    <property type="term" value="P:DNA-templated transcription"/>
    <property type="evidence" value="ECO:0007669"/>
    <property type="project" value="InterPro"/>
</dbReference>
<dbReference type="HOGENOM" id="CLU_013296_1_1_1"/>
<dbReference type="PROSITE" id="PS50048">
    <property type="entry name" value="ZN2_CY6_FUNGAL_2"/>
    <property type="match status" value="1"/>
</dbReference>
<keyword evidence="7" id="KW-1185">Reference proteome</keyword>
<evidence type="ECO:0000256" key="2">
    <source>
        <dbReference type="ARBA" id="ARBA00022723"/>
    </source>
</evidence>
<dbReference type="CDD" id="cd00067">
    <property type="entry name" value="GAL4"/>
    <property type="match status" value="1"/>
</dbReference>
<sequence>MYRSAPRRRNGRLQACEPCRGRKVACDHSQPVCLRCRKRGQLQDCVYTITDGVDRLPRAASQNVLDRVEEISPQLSSITAASVPSARPTSVARSPRSRMIRVTRPTRPSSSLRSVSSLSNPTPSSTNNASIRPLNTPRGTGYLGFTSHSAVYQETSHSLSRLQGTHTVHDSPAATIAQRSSGRANPTLTPETRQTCRTVLQNLAVLKNLKLPPSRGSNVRDGWSILLANRIHQYLLNYLREDSDDGDDKLDRLGWMLCENTSRPLDEDAACFEEWMAKYTGTNLRWESIGLLFTLSDQIPQPQGSTTDGARHEHRRGPSRRFALRQIDLCIGLSRTFTDGSLLLLQVCHRRSILKSMADGDASLSCWTAHAETVALLTFMGLHIEQDTSSYVPTFISELRRRLCAHIFNIDKVSVSFQGRPPLLCHKYMSIPMPLDIPEEAFLGDVESFKKAVSEVDEDGWSSTGTLSATTLTRARTMIACIWDELIDVALSVKKSTNIETVLAIKTKAHDILNDIPQNIQYRDEYINDYSIHFEIVYASLIVRVEYLQNILIAERLLHLQGGHTDDGELLLTSFEMVGLTLKVWTHKDRFAEAIEDFEWLVMNYAAPGGGILSMELLRPTFSGPHHPRNPNLTRSAIIQRLSLLVAFLRWVGPDAAHADLCVNCQNVIEHVLDHTLNNRGAQAMPQETSQTQQQQQAVNDATMGEFMDGEGFNFGLDLLDTFSWLRTDDLWMAGGQETAME</sequence>
<dbReference type="Pfam" id="PF00172">
    <property type="entry name" value="Zn_clus"/>
    <property type="match status" value="1"/>
</dbReference>
<organism evidence="6 7">
    <name type="scientific">Stachybotrys chlorohalonatus (strain IBT 40285)</name>
    <dbReference type="NCBI Taxonomy" id="1283841"/>
    <lineage>
        <taxon>Eukaryota</taxon>
        <taxon>Fungi</taxon>
        <taxon>Dikarya</taxon>
        <taxon>Ascomycota</taxon>
        <taxon>Pezizomycotina</taxon>
        <taxon>Sordariomycetes</taxon>
        <taxon>Hypocreomycetidae</taxon>
        <taxon>Hypocreales</taxon>
        <taxon>Stachybotryaceae</taxon>
        <taxon>Stachybotrys</taxon>
    </lineage>
</organism>
<feature type="compositionally biased region" description="Low complexity" evidence="4">
    <location>
        <begin position="102"/>
        <end position="130"/>
    </location>
</feature>
<dbReference type="SMART" id="SM00906">
    <property type="entry name" value="Fungal_trans"/>
    <property type="match status" value="1"/>
</dbReference>
<dbReference type="InterPro" id="IPR001138">
    <property type="entry name" value="Zn2Cys6_DnaBD"/>
</dbReference>
<feature type="compositionally biased region" description="Polar residues" evidence="4">
    <location>
        <begin position="78"/>
        <end position="92"/>
    </location>
</feature>
<dbReference type="InterPro" id="IPR007219">
    <property type="entry name" value="XnlR_reg_dom"/>
</dbReference>
<evidence type="ECO:0000256" key="1">
    <source>
        <dbReference type="ARBA" id="ARBA00004123"/>
    </source>
</evidence>
<comment type="subcellular location">
    <subcellularLocation>
        <location evidence="1">Nucleus</location>
    </subcellularLocation>
</comment>
<dbReference type="EMBL" id="KL659302">
    <property type="protein sequence ID" value="KFA70129.1"/>
    <property type="molecule type" value="Genomic_DNA"/>
</dbReference>
<dbReference type="PANTHER" id="PTHR31001">
    <property type="entry name" value="UNCHARACTERIZED TRANSCRIPTIONAL REGULATORY PROTEIN"/>
    <property type="match status" value="1"/>
</dbReference>
<accession>A0A084R1P4</accession>
<dbReference type="SMART" id="SM00066">
    <property type="entry name" value="GAL4"/>
    <property type="match status" value="1"/>
</dbReference>
<dbReference type="InterPro" id="IPR050613">
    <property type="entry name" value="Sec_Metabolite_Reg"/>
</dbReference>
<evidence type="ECO:0000256" key="4">
    <source>
        <dbReference type="SAM" id="MobiDB-lite"/>
    </source>
</evidence>
<dbReference type="OrthoDB" id="6612291at2759"/>
<feature type="region of interest" description="Disordered" evidence="4">
    <location>
        <begin position="78"/>
        <end position="140"/>
    </location>
</feature>
<gene>
    <name evidence="6" type="ORF">S40285_06609</name>
</gene>
<dbReference type="InParanoid" id="A0A084R1P4"/>
<dbReference type="InterPro" id="IPR036864">
    <property type="entry name" value="Zn2-C6_fun-type_DNA-bd_sf"/>
</dbReference>
<dbReference type="AlphaFoldDB" id="A0A084R1P4"/>
<feature type="domain" description="Zn(2)-C6 fungal-type" evidence="5">
    <location>
        <begin position="15"/>
        <end position="47"/>
    </location>
</feature>
<dbReference type="GO" id="GO:0008270">
    <property type="term" value="F:zinc ion binding"/>
    <property type="evidence" value="ECO:0007669"/>
    <property type="project" value="InterPro"/>
</dbReference>
<dbReference type="GO" id="GO:0000981">
    <property type="term" value="F:DNA-binding transcription factor activity, RNA polymerase II-specific"/>
    <property type="evidence" value="ECO:0007669"/>
    <property type="project" value="InterPro"/>
</dbReference>
<proteinExistence type="predicted"/>
<dbReference type="PANTHER" id="PTHR31001:SF40">
    <property type="entry name" value="ZN(II)2CYS6 TRANSCRIPTION FACTOR (EUROFUNG)"/>
    <property type="match status" value="1"/>
</dbReference>
<evidence type="ECO:0000259" key="5">
    <source>
        <dbReference type="PROSITE" id="PS50048"/>
    </source>
</evidence>
<dbReference type="GO" id="GO:0003677">
    <property type="term" value="F:DNA binding"/>
    <property type="evidence" value="ECO:0007669"/>
    <property type="project" value="InterPro"/>
</dbReference>
<dbReference type="Proteomes" id="UP000028524">
    <property type="component" value="Unassembled WGS sequence"/>
</dbReference>